<gene>
    <name evidence="2" type="ORF">P873_08070</name>
</gene>
<evidence type="ECO:0000313" key="2">
    <source>
        <dbReference type="EMBL" id="KFN50185.1"/>
    </source>
</evidence>
<dbReference type="EMBL" id="AWXU01000022">
    <property type="protein sequence ID" value="KFN50185.1"/>
    <property type="molecule type" value="Genomic_DNA"/>
</dbReference>
<keyword evidence="1" id="KW-0812">Transmembrane</keyword>
<evidence type="ECO:0000313" key="3">
    <source>
        <dbReference type="Proteomes" id="UP000029391"/>
    </source>
</evidence>
<keyword evidence="3" id="KW-1185">Reference proteome</keyword>
<dbReference type="STRING" id="1121013.GCA_000426365_01808"/>
<reference evidence="2 3" key="1">
    <citation type="submission" date="2013-09" db="EMBL/GenBank/DDBJ databases">
        <title>Genome sequencing of Arenimonas composti.</title>
        <authorList>
            <person name="Chen F."/>
            <person name="Wang G."/>
        </authorList>
    </citation>
    <scope>NUCLEOTIDE SEQUENCE [LARGE SCALE GENOMIC DNA]</scope>
    <source>
        <strain evidence="2 3">TR7-09</strain>
    </source>
</reference>
<keyword evidence="1" id="KW-1133">Transmembrane helix</keyword>
<dbReference type="Proteomes" id="UP000029391">
    <property type="component" value="Unassembled WGS sequence"/>
</dbReference>
<comment type="caution">
    <text evidence="2">The sequence shown here is derived from an EMBL/GenBank/DDBJ whole genome shotgun (WGS) entry which is preliminary data.</text>
</comment>
<dbReference type="AlphaFoldDB" id="A0A091C0M5"/>
<organism evidence="2 3">
    <name type="scientific">Arenimonas composti TR7-09 = DSM 18010</name>
    <dbReference type="NCBI Taxonomy" id="1121013"/>
    <lineage>
        <taxon>Bacteria</taxon>
        <taxon>Pseudomonadati</taxon>
        <taxon>Pseudomonadota</taxon>
        <taxon>Gammaproteobacteria</taxon>
        <taxon>Lysobacterales</taxon>
        <taxon>Lysobacteraceae</taxon>
        <taxon>Arenimonas</taxon>
    </lineage>
</organism>
<sequence>MHAVPPTTTLEVDEHPGFERRFHRVQRVGWALLVLLVAAALLGLTGSRGPFARAIAAGDGVLVDHPRFARHAADVEIVATIEADSIAGDRRFALELSGSGWRDLRMETIAPQPRAMRTEADALILEFDAGTGDQVVRMHVLPTAPGVTRTGIGLAGRAPARLRSLVWP</sequence>
<proteinExistence type="predicted"/>
<evidence type="ECO:0000256" key="1">
    <source>
        <dbReference type="SAM" id="Phobius"/>
    </source>
</evidence>
<accession>A0A091C0M5</accession>
<keyword evidence="1" id="KW-0472">Membrane</keyword>
<name>A0A091C0M5_9GAMM</name>
<feature type="transmembrane region" description="Helical" evidence="1">
    <location>
        <begin position="28"/>
        <end position="45"/>
    </location>
</feature>
<protein>
    <submittedName>
        <fullName evidence="2">Uncharacterized protein</fullName>
    </submittedName>
</protein>